<keyword evidence="5" id="KW-0472">Membrane</keyword>
<dbReference type="FunFam" id="1.20.58.1040:FF:000001">
    <property type="entry name" value="Glucan endo-1,3-beta-glucosidase 4"/>
    <property type="match status" value="1"/>
</dbReference>
<dbReference type="GO" id="GO:0005886">
    <property type="term" value="C:plasma membrane"/>
    <property type="evidence" value="ECO:0007669"/>
    <property type="project" value="UniProtKB-SubCell"/>
</dbReference>
<dbReference type="SMART" id="SM00768">
    <property type="entry name" value="X8"/>
    <property type="match status" value="1"/>
</dbReference>
<evidence type="ECO:0000256" key="1">
    <source>
        <dbReference type="ARBA" id="ARBA00004609"/>
    </source>
</evidence>
<dbReference type="InterPro" id="IPR012946">
    <property type="entry name" value="X8"/>
</dbReference>
<evidence type="ECO:0000256" key="8">
    <source>
        <dbReference type="SAM" id="MobiDB-lite"/>
    </source>
</evidence>
<dbReference type="EMBL" id="AMZH03000540">
    <property type="protein sequence ID" value="RRT83202.1"/>
    <property type="molecule type" value="Genomic_DNA"/>
</dbReference>
<name>A0A427B401_ENSVE</name>
<organism evidence="10 11">
    <name type="scientific">Ensete ventricosum</name>
    <name type="common">Abyssinian banana</name>
    <name type="synonym">Musa ensete</name>
    <dbReference type="NCBI Taxonomy" id="4639"/>
    <lineage>
        <taxon>Eukaryota</taxon>
        <taxon>Viridiplantae</taxon>
        <taxon>Streptophyta</taxon>
        <taxon>Embryophyta</taxon>
        <taxon>Tracheophyta</taxon>
        <taxon>Spermatophyta</taxon>
        <taxon>Magnoliopsida</taxon>
        <taxon>Liliopsida</taxon>
        <taxon>Zingiberales</taxon>
        <taxon>Musaceae</taxon>
        <taxon>Ensete</taxon>
    </lineage>
</organism>
<comment type="subcellular location">
    <subcellularLocation>
        <location evidence="1">Cell membrane</location>
        <topology evidence="1">Lipid-anchor</topology>
        <topology evidence="1">GPI-anchor</topology>
    </subcellularLocation>
</comment>
<dbReference type="PANTHER" id="PTHR31044">
    <property type="entry name" value="BETA-1,3 GLUCANASE"/>
    <property type="match status" value="1"/>
</dbReference>
<dbReference type="InterPro" id="IPR044788">
    <property type="entry name" value="X8_dom_prot"/>
</dbReference>
<keyword evidence="3" id="KW-0336">GPI-anchor</keyword>
<keyword evidence="2" id="KW-1003">Cell membrane</keyword>
<dbReference type="Gene3D" id="1.20.58.1040">
    <property type="match status" value="1"/>
</dbReference>
<keyword evidence="4" id="KW-0732">Signal</keyword>
<evidence type="ECO:0000313" key="10">
    <source>
        <dbReference type="EMBL" id="RRT83202.1"/>
    </source>
</evidence>
<feature type="compositionally biased region" description="Low complexity" evidence="8">
    <location>
        <begin position="152"/>
        <end position="173"/>
    </location>
</feature>
<evidence type="ECO:0000256" key="2">
    <source>
        <dbReference type="ARBA" id="ARBA00022475"/>
    </source>
</evidence>
<dbReference type="GO" id="GO:0009506">
    <property type="term" value="C:plasmodesma"/>
    <property type="evidence" value="ECO:0007669"/>
    <property type="project" value="UniProtKB-ARBA"/>
</dbReference>
<feature type="region of interest" description="Disordered" evidence="8">
    <location>
        <begin position="152"/>
        <end position="193"/>
    </location>
</feature>
<keyword evidence="7" id="KW-0325">Glycoprotein</keyword>
<comment type="caution">
    <text evidence="10">The sequence shown here is derived from an EMBL/GenBank/DDBJ whole genome shotgun (WGS) entry which is preliminary data.</text>
</comment>
<evidence type="ECO:0000256" key="5">
    <source>
        <dbReference type="ARBA" id="ARBA00023136"/>
    </source>
</evidence>
<dbReference type="GO" id="GO:0098552">
    <property type="term" value="C:side of membrane"/>
    <property type="evidence" value="ECO:0007669"/>
    <property type="project" value="UniProtKB-KW"/>
</dbReference>
<dbReference type="PANTHER" id="PTHR31044:SF47">
    <property type="entry name" value="CARBOHYDRATE-BINDING X8 DOMAIN SUPERFAMILY PROTEIN"/>
    <property type="match status" value="1"/>
</dbReference>
<evidence type="ECO:0000256" key="4">
    <source>
        <dbReference type="ARBA" id="ARBA00022729"/>
    </source>
</evidence>
<dbReference type="AlphaFoldDB" id="A0A427B401"/>
<feature type="domain" description="X8" evidence="9">
    <location>
        <begin position="34"/>
        <end position="123"/>
    </location>
</feature>
<evidence type="ECO:0000256" key="3">
    <source>
        <dbReference type="ARBA" id="ARBA00022622"/>
    </source>
</evidence>
<dbReference type="Proteomes" id="UP000287651">
    <property type="component" value="Unassembled WGS sequence"/>
</dbReference>
<evidence type="ECO:0000256" key="6">
    <source>
        <dbReference type="ARBA" id="ARBA00023157"/>
    </source>
</evidence>
<dbReference type="Pfam" id="PF07983">
    <property type="entry name" value="X8"/>
    <property type="match status" value="1"/>
</dbReference>
<gene>
    <name evidence="10" type="ORF">B296_00006873</name>
</gene>
<sequence>MGGSAAGIRMAAVEVAVAVVVVVGMMTRGVGEVTWCIARSAAGATALKTALDYACGSGAADCTPVQSSGLCYLPNSLAAHASYAFNSYYQRSNAAPGACDFAGTATVTITDPSQWSLPLSLLFLFLSDDSMPGISSAPWAIICTTPGECTAGGSTSTPSANTPSNTPATTSIPPSTPNFGSTDGGVGGLSPPGFGSTVPNADTSIASPMCPLFLASCLYFISLLI</sequence>
<keyword evidence="6" id="KW-1015">Disulfide bond</keyword>
<evidence type="ECO:0000313" key="11">
    <source>
        <dbReference type="Proteomes" id="UP000287651"/>
    </source>
</evidence>
<accession>A0A427B401</accession>
<evidence type="ECO:0000256" key="7">
    <source>
        <dbReference type="ARBA" id="ARBA00023180"/>
    </source>
</evidence>
<reference evidence="10 11" key="1">
    <citation type="journal article" date="2014" name="Agronomy (Basel)">
        <title>A Draft Genome Sequence for Ensete ventricosum, the Drought-Tolerant Tree Against Hunger.</title>
        <authorList>
            <person name="Harrison J."/>
            <person name="Moore K.A."/>
            <person name="Paszkiewicz K."/>
            <person name="Jones T."/>
            <person name="Grant M."/>
            <person name="Ambacheew D."/>
            <person name="Muzemil S."/>
            <person name="Studholme D.J."/>
        </authorList>
    </citation>
    <scope>NUCLEOTIDE SEQUENCE [LARGE SCALE GENOMIC DNA]</scope>
</reference>
<protein>
    <recommendedName>
        <fullName evidence="9">X8 domain-containing protein</fullName>
    </recommendedName>
</protein>
<evidence type="ECO:0000259" key="9">
    <source>
        <dbReference type="SMART" id="SM00768"/>
    </source>
</evidence>
<proteinExistence type="predicted"/>
<keyword evidence="3" id="KW-0449">Lipoprotein</keyword>